<name>A0A7W5JSJ5_9ACTN</name>
<dbReference type="Proteomes" id="UP000565572">
    <property type="component" value="Unassembled WGS sequence"/>
</dbReference>
<reference evidence="2 3" key="1">
    <citation type="submission" date="2020-08" db="EMBL/GenBank/DDBJ databases">
        <title>Sequencing the genomes of 1000 actinobacteria strains.</title>
        <authorList>
            <person name="Klenk H.-P."/>
        </authorList>
    </citation>
    <scope>NUCLEOTIDE SEQUENCE [LARGE SCALE GENOMIC DNA]</scope>
    <source>
        <strain evidence="2 3">DSM 11053</strain>
    </source>
</reference>
<gene>
    <name evidence="2" type="ORF">FHX39_000518</name>
</gene>
<dbReference type="EMBL" id="JACHZG010000001">
    <property type="protein sequence ID" value="MBB3325574.1"/>
    <property type="molecule type" value="Genomic_DNA"/>
</dbReference>
<dbReference type="RefSeq" id="WP_183336554.1">
    <property type="nucleotide sequence ID" value="NZ_JACHZG010000001.1"/>
</dbReference>
<feature type="transmembrane region" description="Helical" evidence="1">
    <location>
        <begin position="42"/>
        <end position="61"/>
    </location>
</feature>
<keyword evidence="1" id="KW-1133">Transmembrane helix</keyword>
<accession>A0A7W5JSJ5</accession>
<dbReference type="AlphaFoldDB" id="A0A7W5JSJ5"/>
<organism evidence="2 3">
    <name type="scientific">Microlunatus antarcticus</name>
    <dbReference type="NCBI Taxonomy" id="53388"/>
    <lineage>
        <taxon>Bacteria</taxon>
        <taxon>Bacillati</taxon>
        <taxon>Actinomycetota</taxon>
        <taxon>Actinomycetes</taxon>
        <taxon>Propionibacteriales</taxon>
        <taxon>Propionibacteriaceae</taxon>
        <taxon>Microlunatus</taxon>
    </lineage>
</organism>
<evidence type="ECO:0000313" key="2">
    <source>
        <dbReference type="EMBL" id="MBB3325574.1"/>
    </source>
</evidence>
<comment type="caution">
    <text evidence="2">The sequence shown here is derived from an EMBL/GenBank/DDBJ whole genome shotgun (WGS) entry which is preliminary data.</text>
</comment>
<evidence type="ECO:0000256" key="1">
    <source>
        <dbReference type="SAM" id="Phobius"/>
    </source>
</evidence>
<proteinExistence type="predicted"/>
<sequence>MVTPDRLSYARLVKAALVGALLGLVFDVAVTQLTGGSTFSLARLPSIVASGVVGFAGGWLFEVFKAQTEVTDGAVRAVAALERDVARLTRRLGFADQALGMLMDAPRHHAALDELITASMKDKFRSIPDVGVASYLRVLELAIDHAARYEGVHTSGFRWYRDTDAGHYLDGLRDKPMGVKTRLLLVDDADLDAMEADLADDDVMTYYWRHTGDVDTYWMSTGDFRTAFPGRDLPRDCAFYDRQLYVAYDEPKLVLRFDVLDPGNEMARLFDDLRELSARHAPTLHRVARPA</sequence>
<keyword evidence="1" id="KW-0812">Transmembrane</keyword>
<feature type="transmembrane region" description="Helical" evidence="1">
    <location>
        <begin position="12"/>
        <end position="30"/>
    </location>
</feature>
<keyword evidence="3" id="KW-1185">Reference proteome</keyword>
<protein>
    <submittedName>
        <fullName evidence="2">Uncharacterized protein</fullName>
    </submittedName>
</protein>
<evidence type="ECO:0000313" key="3">
    <source>
        <dbReference type="Proteomes" id="UP000565572"/>
    </source>
</evidence>
<keyword evidence="1" id="KW-0472">Membrane</keyword>